<gene>
    <name evidence="2" type="ORF">ASEP1449_LOCUS7859</name>
</gene>
<feature type="domain" description="AB hydrolase-1" evidence="1">
    <location>
        <begin position="81"/>
        <end position="131"/>
    </location>
</feature>
<accession>A0A7S2UD10</accession>
<dbReference type="InterPro" id="IPR000073">
    <property type="entry name" value="AB_hydrolase_1"/>
</dbReference>
<dbReference type="AlphaFoldDB" id="A0A7S2UD10"/>
<reference evidence="2" key="1">
    <citation type="submission" date="2021-01" db="EMBL/GenBank/DDBJ databases">
        <authorList>
            <person name="Corre E."/>
            <person name="Pelletier E."/>
            <person name="Niang G."/>
            <person name="Scheremetjew M."/>
            <person name="Finn R."/>
            <person name="Kale V."/>
            <person name="Holt S."/>
            <person name="Cochrane G."/>
            <person name="Meng A."/>
            <person name="Brown T."/>
            <person name="Cohen L."/>
        </authorList>
    </citation>
    <scope>NUCLEOTIDE SEQUENCE</scope>
    <source>
        <strain evidence="2">CCMP2084</strain>
    </source>
</reference>
<dbReference type="Gene3D" id="3.40.50.1820">
    <property type="entry name" value="alpha/beta hydrolase"/>
    <property type="match status" value="1"/>
</dbReference>
<protein>
    <recommendedName>
        <fullName evidence="1">AB hydrolase-1 domain-containing protein</fullName>
    </recommendedName>
</protein>
<proteinExistence type="predicted"/>
<dbReference type="UniPathway" id="UPA00674"/>
<evidence type="ECO:0000313" key="2">
    <source>
        <dbReference type="EMBL" id="CAD9816027.1"/>
    </source>
</evidence>
<dbReference type="Pfam" id="PF00561">
    <property type="entry name" value="Abhydrolase_1"/>
    <property type="match status" value="1"/>
</dbReference>
<name>A0A7S2UD10_9STRA</name>
<dbReference type="GO" id="GO:0015996">
    <property type="term" value="P:chlorophyll catabolic process"/>
    <property type="evidence" value="ECO:0007669"/>
    <property type="project" value="UniProtKB-UniPathway"/>
</dbReference>
<dbReference type="SUPFAM" id="SSF53474">
    <property type="entry name" value="alpha/beta-Hydrolases"/>
    <property type="match status" value="1"/>
</dbReference>
<organism evidence="2">
    <name type="scientific">Attheya septentrionalis</name>
    <dbReference type="NCBI Taxonomy" id="420275"/>
    <lineage>
        <taxon>Eukaryota</taxon>
        <taxon>Sar</taxon>
        <taxon>Stramenopiles</taxon>
        <taxon>Ochrophyta</taxon>
        <taxon>Bacillariophyta</taxon>
        <taxon>Coscinodiscophyceae</taxon>
        <taxon>Chaetocerotophycidae</taxon>
        <taxon>Chaetocerotales</taxon>
        <taxon>Attheyaceae</taxon>
        <taxon>Attheya</taxon>
    </lineage>
</organism>
<evidence type="ECO:0000259" key="1">
    <source>
        <dbReference type="Pfam" id="PF00561"/>
    </source>
</evidence>
<dbReference type="EMBL" id="HBHQ01011804">
    <property type="protein sequence ID" value="CAD9816027.1"/>
    <property type="molecule type" value="Transcribed_RNA"/>
</dbReference>
<sequence length="226" mass="25039">MSEAALIKKYTVQILRPEGTPHGITVFLPGTLLKLKDYKSTYDVIVEQSQIVIAFESMNPFPIIGRSHNKMAEDVASVVQEFRTLEGNTSLPAKYNIVGHSLGGKVCLMVAAKFDIENVNKIIALDPVDDKPRELTTPKPRDKTNLGNSEAKEIHLFQSEKGGKGLFPLCPSDRNASVILELYPDEITSFEINEGAGHMSYLDKKTGDADKKAREVVQAKIREVIR</sequence>
<dbReference type="InterPro" id="IPR029058">
    <property type="entry name" value="AB_hydrolase_fold"/>
</dbReference>